<feature type="compositionally biased region" description="Basic residues" evidence="1">
    <location>
        <begin position="1"/>
        <end position="11"/>
    </location>
</feature>
<evidence type="ECO:0000256" key="1">
    <source>
        <dbReference type="SAM" id="MobiDB-lite"/>
    </source>
</evidence>
<accession>A0ABQ6DKE7</accession>
<sequence>MGFARAARRKANSPIGSRSGGGTLGRKRASGAGVVRLCMQARSGFPAPDRRSRLSGAPKSAIAICGRLP</sequence>
<feature type="region of interest" description="Disordered" evidence="1">
    <location>
        <begin position="1"/>
        <end position="29"/>
    </location>
</feature>
<evidence type="ECO:0000313" key="2">
    <source>
        <dbReference type="EMBL" id="GLS63333.1"/>
    </source>
</evidence>
<proteinExistence type="predicted"/>
<name>A0ABQ6DKE7_9HYPH</name>
<gene>
    <name evidence="2" type="ORF">GCM10007888_17140</name>
</gene>
<comment type="caution">
    <text evidence="2">The sequence shown here is derived from an EMBL/GenBank/DDBJ whole genome shotgun (WGS) entry which is preliminary data.</text>
</comment>
<dbReference type="EMBL" id="BSPK01000021">
    <property type="protein sequence ID" value="GLS63333.1"/>
    <property type="molecule type" value="Genomic_DNA"/>
</dbReference>
<keyword evidence="3" id="KW-1185">Reference proteome</keyword>
<reference evidence="3" key="1">
    <citation type="journal article" date="2019" name="Int. J. Syst. Evol. Microbiol.">
        <title>The Global Catalogue of Microorganisms (GCM) 10K type strain sequencing project: providing services to taxonomists for standard genome sequencing and annotation.</title>
        <authorList>
            <consortium name="The Broad Institute Genomics Platform"/>
            <consortium name="The Broad Institute Genome Sequencing Center for Infectious Disease"/>
            <person name="Wu L."/>
            <person name="Ma J."/>
        </authorList>
    </citation>
    <scope>NUCLEOTIDE SEQUENCE [LARGE SCALE GENOMIC DNA]</scope>
    <source>
        <strain evidence="3">NBRC 107715</strain>
    </source>
</reference>
<organism evidence="2 3">
    <name type="scientific">Methylobacterium oxalidis</name>
    <dbReference type="NCBI Taxonomy" id="944322"/>
    <lineage>
        <taxon>Bacteria</taxon>
        <taxon>Pseudomonadati</taxon>
        <taxon>Pseudomonadota</taxon>
        <taxon>Alphaproteobacteria</taxon>
        <taxon>Hyphomicrobiales</taxon>
        <taxon>Methylobacteriaceae</taxon>
        <taxon>Methylobacterium</taxon>
    </lineage>
</organism>
<dbReference type="Proteomes" id="UP001156856">
    <property type="component" value="Unassembled WGS sequence"/>
</dbReference>
<evidence type="ECO:0000313" key="3">
    <source>
        <dbReference type="Proteomes" id="UP001156856"/>
    </source>
</evidence>
<protein>
    <submittedName>
        <fullName evidence="2">Uncharacterized protein</fullName>
    </submittedName>
</protein>